<gene>
    <name evidence="1" type="ORF">S01H4_64592</name>
</gene>
<comment type="caution">
    <text evidence="1">The sequence shown here is derived from an EMBL/GenBank/DDBJ whole genome shotgun (WGS) entry which is preliminary data.</text>
</comment>
<organism evidence="1">
    <name type="scientific">marine sediment metagenome</name>
    <dbReference type="NCBI Taxonomy" id="412755"/>
    <lineage>
        <taxon>unclassified sequences</taxon>
        <taxon>metagenomes</taxon>
        <taxon>ecological metagenomes</taxon>
    </lineage>
</organism>
<sequence length="77" mass="9155">MFEFIQNRFYIVAEGIEKLSKRLKGEDLSKLLDMSLHFKTADMGAVKFYSYLKEVVDNASRVNFEDYPELEKYIDYI</sequence>
<name>X1DUH0_9ZZZZ</name>
<accession>X1DUH0</accession>
<proteinExistence type="predicted"/>
<dbReference type="AlphaFoldDB" id="X1DUH0"/>
<reference evidence="1" key="1">
    <citation type="journal article" date="2014" name="Front. Microbiol.">
        <title>High frequency of phylogenetically diverse reductive dehalogenase-homologous genes in deep subseafloor sedimentary metagenomes.</title>
        <authorList>
            <person name="Kawai M."/>
            <person name="Futagami T."/>
            <person name="Toyoda A."/>
            <person name="Takaki Y."/>
            <person name="Nishi S."/>
            <person name="Hori S."/>
            <person name="Arai W."/>
            <person name="Tsubouchi T."/>
            <person name="Morono Y."/>
            <person name="Uchiyama I."/>
            <person name="Ito T."/>
            <person name="Fujiyama A."/>
            <person name="Inagaki F."/>
            <person name="Takami H."/>
        </authorList>
    </citation>
    <scope>NUCLEOTIDE SEQUENCE</scope>
    <source>
        <strain evidence="1">Expedition CK06-06</strain>
    </source>
</reference>
<protein>
    <submittedName>
        <fullName evidence="1">Uncharacterized protein</fullName>
    </submittedName>
</protein>
<dbReference type="EMBL" id="BART01039225">
    <property type="protein sequence ID" value="GAH11885.1"/>
    <property type="molecule type" value="Genomic_DNA"/>
</dbReference>
<evidence type="ECO:0000313" key="1">
    <source>
        <dbReference type="EMBL" id="GAH11885.1"/>
    </source>
</evidence>
<feature type="non-terminal residue" evidence="1">
    <location>
        <position position="77"/>
    </location>
</feature>